<dbReference type="Proteomes" id="UP000051645">
    <property type="component" value="Unassembled WGS sequence"/>
</dbReference>
<accession>A0A0R2FKR8</accession>
<gene>
    <name evidence="2" type="ORF">IV38_GL000105</name>
    <name evidence="3" type="ORF">IV40_GL001413</name>
</gene>
<feature type="compositionally biased region" description="Basic and acidic residues" evidence="1">
    <location>
        <begin position="423"/>
        <end position="438"/>
    </location>
</feature>
<feature type="region of interest" description="Disordered" evidence="1">
    <location>
        <begin position="410"/>
        <end position="438"/>
    </location>
</feature>
<feature type="compositionally biased region" description="Polar residues" evidence="1">
    <location>
        <begin position="413"/>
        <end position="422"/>
    </location>
</feature>
<evidence type="ECO:0000313" key="4">
    <source>
        <dbReference type="Proteomes" id="UP000051645"/>
    </source>
</evidence>
<dbReference type="InterPro" id="IPR021145">
    <property type="entry name" value="Portal_protein_SPP1_Gp6-like"/>
</dbReference>
<evidence type="ECO:0000256" key="1">
    <source>
        <dbReference type="SAM" id="MobiDB-lite"/>
    </source>
</evidence>
<dbReference type="Pfam" id="PF05133">
    <property type="entry name" value="SPP1_portal"/>
    <property type="match status" value="1"/>
</dbReference>
<reference evidence="4 5" key="1">
    <citation type="journal article" date="2015" name="Genome Announc.">
        <title>Expanding the biotechnology potential of lactobacilli through comparative genomics of 213 strains and associated genera.</title>
        <authorList>
            <person name="Sun Z."/>
            <person name="Harris H.M."/>
            <person name="McCann A."/>
            <person name="Guo C."/>
            <person name="Argimon S."/>
            <person name="Zhang W."/>
            <person name="Yang X."/>
            <person name="Jeffery I.B."/>
            <person name="Cooney J.C."/>
            <person name="Kagawa T.F."/>
            <person name="Liu W."/>
            <person name="Song Y."/>
            <person name="Salvetti E."/>
            <person name="Wrobel A."/>
            <person name="Rasinkangas P."/>
            <person name="Parkhill J."/>
            <person name="Rea M.C."/>
            <person name="O'Sullivan O."/>
            <person name="Ritari J."/>
            <person name="Douillard F.P."/>
            <person name="Paul Ross R."/>
            <person name="Yang R."/>
            <person name="Briner A.E."/>
            <person name="Felis G.E."/>
            <person name="de Vos W.M."/>
            <person name="Barrangou R."/>
            <person name="Klaenhammer T.R."/>
            <person name="Caufield P.W."/>
            <person name="Cui Y."/>
            <person name="Zhang H."/>
            <person name="O'Toole P.W."/>
        </authorList>
    </citation>
    <scope>NUCLEOTIDE SEQUENCE [LARGE SCALE GENOMIC DNA]</scope>
    <source>
        <strain evidence="2 5">ATCC BAA-66</strain>
        <strain evidence="3 4">DSM 13344</strain>
    </source>
</reference>
<sequence length="438" mass="49669">MTTQDLKDFIEYYDGTIKPEFDDDYKLYVGDHDILHQANKTIGRPDNRIVANLAHYIVETFNGYFIGVPPKIGFDDTSANEQLQDWLNQTSFVDKLSEVARLSDIYGRSFLFAYQDEESQTRVAFSDARNTFMVYDDTVVHNPIAFVRYSYTSDHELSGSVYYANSYSAFDDNAHYVDEKVNPFKAVPAVEFYDNEDRQSIFDNVKTLINGLDKALSQKANQSEYFDNAYLKMLGLELPEDEDGNPIVNLSDNQLIYSKDIDSKDADVDFLTKPDGDVIQEHLIDRLTDLSYQISMVANLNDVAFSGNSSGVALQYKLLPMKNLASNKERKFTESLRKMFEVIFGAGTVLKGDSSDKVKDLLFQFNRNLPINMADEATTAATLEGIVSKETQLKGLSIVDDPKAEIKRMQKEQVATMQNATKSKLDYTDDLNKPEEVK</sequence>
<proteinExistence type="predicted"/>
<evidence type="ECO:0000313" key="3">
    <source>
        <dbReference type="EMBL" id="KRN31417.1"/>
    </source>
</evidence>
<dbReference type="InterPro" id="IPR006428">
    <property type="entry name" value="Portal_SPP1-type"/>
</dbReference>
<dbReference type="NCBIfam" id="TIGR01538">
    <property type="entry name" value="portal_SPP1"/>
    <property type="match status" value="1"/>
</dbReference>
<organism evidence="2 5">
    <name type="scientific">Lactobacillus selangorensis</name>
    <dbReference type="NCBI Taxonomy" id="81857"/>
    <lineage>
        <taxon>Bacteria</taxon>
        <taxon>Bacillati</taxon>
        <taxon>Bacillota</taxon>
        <taxon>Bacilli</taxon>
        <taxon>Lactobacillales</taxon>
        <taxon>Lactobacillaceae</taxon>
        <taxon>Lactobacillus</taxon>
    </lineage>
</organism>
<evidence type="ECO:0000313" key="2">
    <source>
        <dbReference type="EMBL" id="KRN29225.1"/>
    </source>
</evidence>
<evidence type="ECO:0000313" key="5">
    <source>
        <dbReference type="Proteomes" id="UP000051751"/>
    </source>
</evidence>
<dbReference type="PATRIC" id="fig|81857.3.peg.108"/>
<keyword evidence="4" id="KW-1185">Reference proteome</keyword>
<dbReference type="RefSeq" id="WP_082617858.1">
    <property type="nucleotide sequence ID" value="NZ_JQAT01000001.1"/>
</dbReference>
<name>A0A0R2FKR8_9LACO</name>
<dbReference type="Proteomes" id="UP000051751">
    <property type="component" value="Unassembled WGS sequence"/>
</dbReference>
<comment type="caution">
    <text evidence="2">The sequence shown here is derived from an EMBL/GenBank/DDBJ whole genome shotgun (WGS) entry which is preliminary data.</text>
</comment>
<protein>
    <submittedName>
        <fullName evidence="2">Phage portal protein, SPP1 Gp6</fullName>
    </submittedName>
</protein>
<dbReference type="EMBL" id="JQAT01000001">
    <property type="protein sequence ID" value="KRN29225.1"/>
    <property type="molecule type" value="Genomic_DNA"/>
</dbReference>
<dbReference type="EMBL" id="JQAZ01000004">
    <property type="protein sequence ID" value="KRN31417.1"/>
    <property type="molecule type" value="Genomic_DNA"/>
</dbReference>
<dbReference type="AlphaFoldDB" id="A0A0R2FKR8"/>
<dbReference type="STRING" id="81857.IV38_GL000105"/>